<dbReference type="Gramene" id="TuG1812G0400003846.01.T01">
    <property type="protein sequence ID" value="TuG1812G0400003846.01.T01"/>
    <property type="gene ID" value="TuG1812G0400003846.01"/>
</dbReference>
<dbReference type="EnsemblPlants" id="TuG1812G0400003846.01.T01">
    <property type="protein sequence ID" value="TuG1812G0400003846.01.T01"/>
    <property type="gene ID" value="TuG1812G0400003846.01"/>
</dbReference>
<dbReference type="PANTHER" id="PTHR31973:SF191">
    <property type="entry name" value="OS05G0489400 PROTEIN"/>
    <property type="match status" value="1"/>
</dbReference>
<dbReference type="PANTHER" id="PTHR31973">
    <property type="entry name" value="POLYPROTEIN, PUTATIVE-RELATED"/>
    <property type="match status" value="1"/>
</dbReference>
<accession>A0A8R7QA95</accession>
<keyword evidence="5" id="KW-1185">Reference proteome</keyword>
<name>A0A8R7QA95_TRIUA</name>
<evidence type="ECO:0000259" key="2">
    <source>
        <dbReference type="Pfam" id="PF03108"/>
    </source>
</evidence>
<dbReference type="Proteomes" id="UP000015106">
    <property type="component" value="Chromosome 4"/>
</dbReference>
<feature type="domain" description="Transposase MuDR plant" evidence="2">
    <location>
        <begin position="295"/>
        <end position="355"/>
    </location>
</feature>
<evidence type="ECO:0000313" key="4">
    <source>
        <dbReference type="EnsemblPlants" id="TuG1812G0400003846.01.T01"/>
    </source>
</evidence>
<organism evidence="4 5">
    <name type="scientific">Triticum urartu</name>
    <name type="common">Red wild einkorn</name>
    <name type="synonym">Crithodium urartu</name>
    <dbReference type="NCBI Taxonomy" id="4572"/>
    <lineage>
        <taxon>Eukaryota</taxon>
        <taxon>Viridiplantae</taxon>
        <taxon>Streptophyta</taxon>
        <taxon>Embryophyta</taxon>
        <taxon>Tracheophyta</taxon>
        <taxon>Spermatophyta</taxon>
        <taxon>Magnoliopsida</taxon>
        <taxon>Liliopsida</taxon>
        <taxon>Poales</taxon>
        <taxon>Poaceae</taxon>
        <taxon>BOP clade</taxon>
        <taxon>Pooideae</taxon>
        <taxon>Triticodae</taxon>
        <taxon>Triticeae</taxon>
        <taxon>Triticinae</taxon>
        <taxon>Triticum</taxon>
    </lineage>
</organism>
<dbReference type="AlphaFoldDB" id="A0A8R7QA95"/>
<reference evidence="4" key="2">
    <citation type="submission" date="2018-03" db="EMBL/GenBank/DDBJ databases">
        <title>The Triticum urartu genome reveals the dynamic nature of wheat genome evolution.</title>
        <authorList>
            <person name="Ling H."/>
            <person name="Ma B."/>
            <person name="Shi X."/>
            <person name="Liu H."/>
            <person name="Dong L."/>
            <person name="Sun H."/>
            <person name="Cao Y."/>
            <person name="Gao Q."/>
            <person name="Zheng S."/>
            <person name="Li Y."/>
            <person name="Yu Y."/>
            <person name="Du H."/>
            <person name="Qi M."/>
            <person name="Li Y."/>
            <person name="Yu H."/>
            <person name="Cui Y."/>
            <person name="Wang N."/>
            <person name="Chen C."/>
            <person name="Wu H."/>
            <person name="Zhao Y."/>
            <person name="Zhang J."/>
            <person name="Li Y."/>
            <person name="Zhou W."/>
            <person name="Zhang B."/>
            <person name="Hu W."/>
            <person name="Eijk M."/>
            <person name="Tang J."/>
            <person name="Witsenboer H."/>
            <person name="Zhao S."/>
            <person name="Li Z."/>
            <person name="Zhang A."/>
            <person name="Wang D."/>
            <person name="Liang C."/>
        </authorList>
    </citation>
    <scope>NUCLEOTIDE SEQUENCE [LARGE SCALE GENOMIC DNA]</scope>
    <source>
        <strain evidence="4">cv. G1812</strain>
    </source>
</reference>
<feature type="region of interest" description="Disordered" evidence="1">
    <location>
        <begin position="175"/>
        <end position="209"/>
    </location>
</feature>
<dbReference type="Pfam" id="PF26130">
    <property type="entry name" value="PB1-like"/>
    <property type="match status" value="1"/>
</dbReference>
<evidence type="ECO:0000313" key="5">
    <source>
        <dbReference type="Proteomes" id="UP000015106"/>
    </source>
</evidence>
<feature type="compositionally biased region" description="Acidic residues" evidence="1">
    <location>
        <begin position="252"/>
        <end position="269"/>
    </location>
</feature>
<evidence type="ECO:0000256" key="1">
    <source>
        <dbReference type="SAM" id="MobiDB-lite"/>
    </source>
</evidence>
<dbReference type="InterPro" id="IPR004332">
    <property type="entry name" value="Transposase_MuDR"/>
</dbReference>
<dbReference type="Pfam" id="PF03108">
    <property type="entry name" value="DBD_Tnp_Mut"/>
    <property type="match status" value="1"/>
</dbReference>
<evidence type="ECO:0008006" key="6">
    <source>
        <dbReference type="Google" id="ProtNLM"/>
    </source>
</evidence>
<protein>
    <recommendedName>
        <fullName evidence="6">Transposase MuDR plant domain-containing protein</fullName>
    </recommendedName>
</protein>
<sequence>MAPQRRAPGDPPPVYGPMEERFSVEINHAGLFCGSGMNKAYFDGRVDHFDGCEVETWSPLWIYHFVGQLGHDPARVELYWLLPGKHLHDGLRIIQSDADTLMMSVVVPKFQYFQLYVDQKYLLDDIYVIGSPTLPMVLSPRTEINVSIFCDDAASPNSRRRCKVKAVKGNLQNCFSPNTKGSGDKDKDDSDDSDSNYGDNLVDSDNEFDKDDDDLFAEWVDENYEDVKGKKKAENFDSDYDTNELDLPASDSDYEPEVVDEESKEEDAEDNSKKKKKRVKLRAFRPEEMQAPNFTLGMPFSSVVELRRAIQNYIIQERVEIKYGKNDLQRVRAHCVDGCPWYLFAAPNSRTKKFVVKTYVGTHTCSKEWDIKQFTAKFLAAYYIETFRADDKMTLSNFGRLVRKD</sequence>
<proteinExistence type="predicted"/>
<dbReference type="InterPro" id="IPR058594">
    <property type="entry name" value="PB1-like_dom_pln"/>
</dbReference>
<reference evidence="4" key="3">
    <citation type="submission" date="2022-06" db="UniProtKB">
        <authorList>
            <consortium name="EnsemblPlants"/>
        </authorList>
    </citation>
    <scope>IDENTIFICATION</scope>
</reference>
<feature type="region of interest" description="Disordered" evidence="1">
    <location>
        <begin position="235"/>
        <end position="276"/>
    </location>
</feature>
<feature type="domain" description="PB1-like" evidence="3">
    <location>
        <begin position="18"/>
        <end position="107"/>
    </location>
</feature>
<evidence type="ECO:0000259" key="3">
    <source>
        <dbReference type="Pfam" id="PF26130"/>
    </source>
</evidence>
<reference evidence="5" key="1">
    <citation type="journal article" date="2013" name="Nature">
        <title>Draft genome of the wheat A-genome progenitor Triticum urartu.</title>
        <authorList>
            <person name="Ling H.Q."/>
            <person name="Zhao S."/>
            <person name="Liu D."/>
            <person name="Wang J."/>
            <person name="Sun H."/>
            <person name="Zhang C."/>
            <person name="Fan H."/>
            <person name="Li D."/>
            <person name="Dong L."/>
            <person name="Tao Y."/>
            <person name="Gao C."/>
            <person name="Wu H."/>
            <person name="Li Y."/>
            <person name="Cui Y."/>
            <person name="Guo X."/>
            <person name="Zheng S."/>
            <person name="Wang B."/>
            <person name="Yu K."/>
            <person name="Liang Q."/>
            <person name="Yang W."/>
            <person name="Lou X."/>
            <person name="Chen J."/>
            <person name="Feng M."/>
            <person name="Jian J."/>
            <person name="Zhang X."/>
            <person name="Luo G."/>
            <person name="Jiang Y."/>
            <person name="Liu J."/>
            <person name="Wang Z."/>
            <person name="Sha Y."/>
            <person name="Zhang B."/>
            <person name="Wu H."/>
            <person name="Tang D."/>
            <person name="Shen Q."/>
            <person name="Xue P."/>
            <person name="Zou S."/>
            <person name="Wang X."/>
            <person name="Liu X."/>
            <person name="Wang F."/>
            <person name="Yang Y."/>
            <person name="An X."/>
            <person name="Dong Z."/>
            <person name="Zhang K."/>
            <person name="Zhang X."/>
            <person name="Luo M.C."/>
            <person name="Dvorak J."/>
            <person name="Tong Y."/>
            <person name="Wang J."/>
            <person name="Yang H."/>
            <person name="Li Z."/>
            <person name="Wang D."/>
            <person name="Zhang A."/>
            <person name="Wang J."/>
        </authorList>
    </citation>
    <scope>NUCLEOTIDE SEQUENCE</scope>
    <source>
        <strain evidence="5">cv. G1812</strain>
    </source>
</reference>